<evidence type="ECO:0000313" key="3">
    <source>
        <dbReference type="Proteomes" id="UP000276899"/>
    </source>
</evidence>
<dbReference type="InterPro" id="IPR023476">
    <property type="entry name" value="Pep_tRNA_hydro_II_dom_sf"/>
</dbReference>
<evidence type="ECO:0000256" key="1">
    <source>
        <dbReference type="SAM" id="MobiDB-lite"/>
    </source>
</evidence>
<feature type="region of interest" description="Disordered" evidence="1">
    <location>
        <begin position="135"/>
        <end position="160"/>
    </location>
</feature>
<reference evidence="2 3" key="1">
    <citation type="submission" date="2018-12" db="EMBL/GenBank/DDBJ databases">
        <authorList>
            <consortium name="Pathogen Informatics"/>
        </authorList>
    </citation>
    <scope>NUCLEOTIDE SEQUENCE [LARGE SCALE GENOMIC DNA]</scope>
    <source>
        <strain evidence="2 3">NCTC11923</strain>
    </source>
</reference>
<dbReference type="AlphaFoldDB" id="A0A448K8Y6"/>
<accession>A0A448K8Y6</accession>
<dbReference type="KEGG" id="asla:NCTC11923_00034"/>
<proteinExistence type="predicted"/>
<keyword evidence="3" id="KW-1185">Reference proteome</keyword>
<dbReference type="STRING" id="1278298.GCA_000428685_02308"/>
<name>A0A448K8Y6_9ACTO</name>
<dbReference type="EMBL" id="LR134363">
    <property type="protein sequence ID" value="VEG73429.1"/>
    <property type="molecule type" value="Genomic_DNA"/>
</dbReference>
<protein>
    <submittedName>
        <fullName evidence="2">Uncharacterized protein</fullName>
    </submittedName>
</protein>
<dbReference type="Proteomes" id="UP000276899">
    <property type="component" value="Chromosome"/>
</dbReference>
<evidence type="ECO:0000313" key="2">
    <source>
        <dbReference type="EMBL" id="VEG73429.1"/>
    </source>
</evidence>
<organism evidence="2 3">
    <name type="scientific">Actinomyces slackii</name>
    <dbReference type="NCBI Taxonomy" id="52774"/>
    <lineage>
        <taxon>Bacteria</taxon>
        <taxon>Bacillati</taxon>
        <taxon>Actinomycetota</taxon>
        <taxon>Actinomycetes</taxon>
        <taxon>Actinomycetales</taxon>
        <taxon>Actinomycetaceae</taxon>
        <taxon>Actinomyces</taxon>
    </lineage>
</organism>
<sequence>MESDHAPGDPLQDLPADHPVPWAMQIAVRYDKVHPARRVDVAEAAARAVVQLLASPQAAPGGPWHEAVDHWRAGRIRKIVRRARGKRWEEVQELDGVTVIQDGPRGWGQAAARALVPGPVRPLPAALAKTQVEGTHFPDGAEPPPSPARARGPQGEASGFELGAESMSAGALVTVEVTPLHEMTSGKLVAQCAHAAQLAWEHPDMPEQLRGQWADRGCRVRVVHPERRQWEEVRRPVEVTDAGFTEFGGPTRTTRACWSFAPIIAPR</sequence>
<gene>
    <name evidence="2" type="ORF">NCTC11923_00034</name>
</gene>
<dbReference type="Gene3D" id="3.40.1490.10">
    <property type="entry name" value="Bit1"/>
    <property type="match status" value="1"/>
</dbReference>
<dbReference type="SUPFAM" id="SSF102462">
    <property type="entry name" value="Peptidyl-tRNA hydrolase II"/>
    <property type="match status" value="1"/>
</dbReference>